<evidence type="ECO:0000313" key="4">
    <source>
        <dbReference type="EMBL" id="CDJ57020.1"/>
    </source>
</evidence>
<protein>
    <recommendedName>
        <fullName evidence="6">GCC2 and GCC3 domain-containing protein</fullName>
    </recommendedName>
</protein>
<evidence type="ECO:0000256" key="2">
    <source>
        <dbReference type="SAM" id="MobiDB-lite"/>
    </source>
</evidence>
<dbReference type="PANTHER" id="PTHR47236">
    <property type="entry name" value="GENE, 32742-RELATED-RELATED"/>
    <property type="match status" value="1"/>
</dbReference>
<feature type="region of interest" description="Disordered" evidence="2">
    <location>
        <begin position="2015"/>
        <end position="2034"/>
    </location>
</feature>
<proteinExistence type="predicted"/>
<reference evidence="4" key="2">
    <citation type="submission" date="2013-10" db="EMBL/GenBank/DDBJ databases">
        <authorList>
            <person name="Aslett M."/>
        </authorList>
    </citation>
    <scope>NUCLEOTIDE SEQUENCE [LARGE SCALE GENOMIC DNA]</scope>
    <source>
        <strain evidence="4">Weybridge</strain>
    </source>
</reference>
<dbReference type="Gene3D" id="2.10.50.10">
    <property type="entry name" value="Tumor Necrosis Factor Receptor, subunit A, domain 2"/>
    <property type="match status" value="6"/>
</dbReference>
<reference evidence="4" key="1">
    <citation type="submission" date="2013-10" db="EMBL/GenBank/DDBJ databases">
        <title>Genomic analysis of the causative agents of coccidiosis in chickens.</title>
        <authorList>
            <person name="Reid A.J."/>
            <person name="Blake D."/>
            <person name="Billington K."/>
            <person name="Browne H."/>
            <person name="Dunn M."/>
            <person name="Hung S."/>
            <person name="Kawahara F."/>
            <person name="Miranda-Saavedra D."/>
            <person name="Mourier T."/>
            <person name="Nagra H."/>
            <person name="Otto T.D."/>
            <person name="Rawlings N."/>
            <person name="Sanchez A."/>
            <person name="Sanders M."/>
            <person name="Subramaniam C."/>
            <person name="Tay Y."/>
            <person name="Dear P."/>
            <person name="Doerig C."/>
            <person name="Gruber A."/>
            <person name="Parkinson J."/>
            <person name="Shirley M."/>
            <person name="Wan K.L."/>
            <person name="Berriman M."/>
            <person name="Tomley F."/>
            <person name="Pain A."/>
        </authorList>
    </citation>
    <scope>NUCLEOTIDE SEQUENCE [LARGE SCALE GENOMIC DNA]</scope>
    <source>
        <strain evidence="4">Weybridge</strain>
    </source>
</reference>
<evidence type="ECO:0000313" key="5">
    <source>
        <dbReference type="Proteomes" id="UP000030763"/>
    </source>
</evidence>
<keyword evidence="3" id="KW-0812">Transmembrane</keyword>
<keyword evidence="1" id="KW-0175">Coiled coil</keyword>
<keyword evidence="3" id="KW-1133">Transmembrane helix</keyword>
<name>U6M5V4_EIMMA</name>
<dbReference type="SUPFAM" id="SSF57184">
    <property type="entry name" value="Growth factor receptor domain"/>
    <property type="match status" value="7"/>
</dbReference>
<organism evidence="4 5">
    <name type="scientific">Eimeria maxima</name>
    <name type="common">Coccidian parasite</name>
    <dbReference type="NCBI Taxonomy" id="5804"/>
    <lineage>
        <taxon>Eukaryota</taxon>
        <taxon>Sar</taxon>
        <taxon>Alveolata</taxon>
        <taxon>Apicomplexa</taxon>
        <taxon>Conoidasida</taxon>
        <taxon>Coccidia</taxon>
        <taxon>Eucoccidiorida</taxon>
        <taxon>Eimeriorina</taxon>
        <taxon>Eimeriidae</taxon>
        <taxon>Eimeria</taxon>
    </lineage>
</organism>
<dbReference type="Proteomes" id="UP000030763">
    <property type="component" value="Unassembled WGS sequence"/>
</dbReference>
<accession>U6M5V4</accession>
<dbReference type="InterPro" id="IPR009030">
    <property type="entry name" value="Growth_fac_rcpt_cys_sf"/>
</dbReference>
<feature type="compositionally biased region" description="Polar residues" evidence="2">
    <location>
        <begin position="3258"/>
        <end position="3279"/>
    </location>
</feature>
<feature type="coiled-coil region" evidence="1">
    <location>
        <begin position="3574"/>
        <end position="3642"/>
    </location>
</feature>
<dbReference type="OMA" id="KSACTIC"/>
<evidence type="ECO:0000256" key="1">
    <source>
        <dbReference type="SAM" id="Coils"/>
    </source>
</evidence>
<feature type="coiled-coil region" evidence="1">
    <location>
        <begin position="2756"/>
        <end position="2790"/>
    </location>
</feature>
<dbReference type="SMART" id="SM01411">
    <property type="entry name" value="Ephrin_rec_like"/>
    <property type="match status" value="24"/>
</dbReference>
<feature type="region of interest" description="Disordered" evidence="2">
    <location>
        <begin position="3217"/>
        <end position="3312"/>
    </location>
</feature>
<dbReference type="RefSeq" id="XP_013333670.1">
    <property type="nucleotide sequence ID" value="XM_013478216.1"/>
</dbReference>
<keyword evidence="5" id="KW-1185">Reference proteome</keyword>
<dbReference type="OrthoDB" id="347037at2759"/>
<dbReference type="EMBL" id="HG719199">
    <property type="protein sequence ID" value="CDJ57020.1"/>
    <property type="molecule type" value="Genomic_DNA"/>
</dbReference>
<feature type="coiled-coil region" evidence="1">
    <location>
        <begin position="3332"/>
        <end position="3451"/>
    </location>
</feature>
<evidence type="ECO:0008006" key="6">
    <source>
        <dbReference type="Google" id="ProtNLM"/>
    </source>
</evidence>
<keyword evidence="3" id="KW-0472">Membrane</keyword>
<feature type="transmembrane region" description="Helical" evidence="3">
    <location>
        <begin position="2186"/>
        <end position="2207"/>
    </location>
</feature>
<dbReference type="GeneID" id="25334554"/>
<sequence length="3781" mass="408477">MTYEDMMKKKCDPGLICSLAGVLKKPTTETHGCPAGMFCTGGQSPAQPCPVGTYGPNTGATSMNDCLPAPAGTYVDTAGSTEPSGSCLPGYYCPEGSASARAFICPAGTVGRNPGSQSEADCEPCEPGVTCQVQNGVLVQQPCPAGHYCPAGSVQAQRCPESTYRGYTGGGSKEDCFVCPAGYFCSGTGLITPSGACQAGYICLGGATTPQPVDGVTGFACTLGGYCPVGGLQKQPCLGGTYNPDKIGQGPADCVTCPPGYYCEGSTSTAPTGLCEAGYICTGGASNPRQQRAPKGHFAEEGSSVATPCPKGTFNPNEGQGQCTPCLPGYYCPELGSETLLECPAGSYCEEGSITPIPCPEGTLSSSPMQTSLESCRPCPPGSYCYGTGNQSGVERPYLCESGTYGATDRLVTDYQCTKCTEGSYCSRMGLQEPEGTFNWIKGASECSPCPAGYSCGIRTSDYSQHKCPLGHYCPASSDSTAPPQCPAGTFASEEGLKSQYQCQPCPLGKVCSDPGLTSANTNTICPKGSYCAPGDRAKLSATVVKPCPAGSYCPAGTVVPIKCPAGKLCTTNGLDDPDMTCPGGVMCAEGSSSLEAAVSCPIGFYCAAGALDPVPCPRGTYGSQAGFGSDVQCRPCTGGKYCDGSTPGKITGPCAAGFYCPEGSTSPWAKLCPKGKVCPEGSAEAQSCPIGFSTFADGSSTCSRCTAGTQCTTGNVSACDEGSYCDGKNDAQLCPVGTYRPFKGATSLDSCLPCPEGHACPTPGTATPTACASGYYCISESVSTTPSTAISLEEALAAAQGSSGAPTTGGGPCPSGSYCPAKARFPSPCPPGMYCGRSLLTEPQGPCAAGSFCGNNATTDSPSGPTHVCPSKTVGGLCPSGHYCPAGSSVPIACPRGTVRQHRSGRELSACDPCPAGSYCPKPGLLREAGKCLEGFYCPAGSTENTEMLCPAGARCGSGESEPHTCQAGTYQVDEGSSKCLPCPASFYCKEGSATPEICPEGRYCPSGTEEPQPCPSGTYRNVTGGISLEDCFPCPPGKYCPHEGTKGDYQKCPPGYYCSFGAGTLSSSSGGRRAPSNGVLWTSQKDDTEDDDPCNGVLPCIYARLCPMNSFCPEGAWAPSHCPSGTGHTRRGATAESECLKCPAGVYCGTSGDKLPCDAGFICKGGALTARPADKKTGDMCPEGSFCPRGTTNSRVCPIGTYGPTKGLGDSCDPCPAGVLCDSEGEEVLCDSRPQHLHCELQRGDVVYLRLTNQRLVAGLPSHLSGAVPRRVVPEPCTAGFYNDKQGATQCKKCPAGVYCAHSALSTASADGPCFAGFFCLEGSSTPTPQDVTHGNICPQHQYCPADVCMLDARSGSSSPLDCPGGTYNVATGMSECPACTAGFICENRQKQECPKGGYCPSGQSTETRCAPGTVGLSAGLTSQEECAECPAGRVCTDGRDADACPAGTICLGGAAPGVTAASVEFEMQSGTFWNGVQIQLALVGIPLPSQHSKAMLAGVDSVGAEVLKRSHYKWGGISCVLPAGQEAISPCPQGTYQGSRGATAADSCRPCEAGHVCPIEGMELYANSVCPWGHYCLEGSAEPKTCDPGTFNNQVGTKAPEDCKPCPEGFSCSGEKAAYRSFTEGTPLLDIERGMLVQRELASYRTACPPKAYCPEGSIEPTPCPPNFYCPGETVEPIACPANHYCPDEAETPQPCPKGYFCPGGEEEPFTCPPGSRATSTCDGALTAEECCEPCPAGPSFECTQLRVESLERQKNGYHAMRPLQKDRQLLRRRQTEVISAQLATTVPREQSRPGPVRQERIEKILGLEAPLIASPALQEPISVSLYVSYDHHLEVAELDDGTLNCQPVTFQRCETLEHRDHLGRCAALADCTEACGPEGGTFLSSAGICECAKAIAETTQCEGSCKAALPTVTLEGEKMVLNDPETGLTTTLQHPDIDLSEAFLYCSMFREMFTGVPIPCKIHFQRADQTGLHGLYVPPNSLWSPSRKLRNETPTRRRFSWARRSSWHAKSTTRGTDLEQESSATGDSGISQQLRRSFLRLRNNSMQTSISDIQSMTVTNTVICIIQGSSIVWELKDGVYPIYVQESLLNTGSTFDSTGFRALAKQVESGKSPSFFIQTFEAEGSFVFASSMHNSILSLVRVLPPGMECPGDTEYPTPIRLRPLSLLAISLLTNSILLDPDWVLLAGLLLALVLVVLMLLGLAARFIRHRWPAVEGPTNSEYSLCLQGCSSLAPMRPKAPKGAAADIYSRYMRPAGSTRIIHYRIRDDLLDSTEQEQYDPVADVKPALDRLHVEIDIQDLRVVQATLEKLCDMRAAVAHVLDQEMQREKETCLEATQLVGKMLTSLQERVDSAQLKGTLSISSRHVTALLRCILSALQGPEKRQEAEQKLRELDGELQARRGEEQPVLKQASGGNKEAEILRVCVAKAGPSVYDSLDAAIRTAKESKESVEDIQEVTEQYGSKATTDPDGQRHFMLASVYDFLLKRETKQVAARFKSLSYLHRHVDLAERRMKERIDAFSTLCTVSRQDMLALQVSQNDCILEWQQTTLINRAREDDRVLGEVSGQLNRVFQEVLAELMVARDDEVPSMVNNLTGSIGSIIQQKCAKSTGNWVQSSYTQNAAKKLKELKQQQEAQIKAKSESQMELLRNSLQTAHASMARHSHVLAEREKAALAKLHKAFKKEVRSVYASAAAKATAAAEAQAAVLNLVRRCKGSSGGALLEMVTAHLSISEDTTIPQTPLALDPERIEEMKKQALEAMAGAFARREELQKQCEALRLAHLEQRNQAFDKFIGESSRLASDRARGAFAKILGLAETTAPAEAGLGAPLLRHMGISRAFEDLYQVRALPDSTKDIVQELWKQQQASFQSLLDNYFKQFQVAHAGVVVGLKRINGRYMEGLKQAMYTHREETSGLEKQTADNLAALQKEDIKERMQLKILVAQSISKAFLLASEADARAATFQKQLTLLEGYRGHQYDIHELETRIKELANGEVETVTRARDEEESRLAGEISAFEMLRAKEEELVQLLHLEHIRSTEVTHLEIAATEMHEAEVQSATARVTELLLQHAETKVTAMMNISTGGASSIDADIADYCSSWEKVLATSAPNKTDEMQKQKAAYGERIRSLSKSQEAQKASRHRQQLHVSHEIMELQQYQGPLANEKGRFMNEVLRQLAVHQADVEFEVEKARLTRNREEELREVDAELAEIEALTQEMQRAASTEQLAIGQPGHSQPTEGSADSEGPGDTAGVAHQAGEDQQQLLPETQSPEEGSRSPNALESHGDGTAGESAEDKGPESALQPDKQRAEDKRRQLEIALAEGDLSGAQAHLIEAYRERMRQAETTNDQERLMQDQRAQQLLQERRQRLLEKKARLQAEQQKALEELEKEKQLKLDRLQQELQQDLVDFSIEFEVEPHELDRLARQLWTESHQRYQRQLREMEKRQAQTMEDAYDSFVKDWAEHHDGEVDVARTRMAEVWKQRFEAIQQEQIAAKRAMEEKEAAYKAHVDERIKAVEAQWAQKLFDLKNEEWTKLQQVQELAEAGLKERRKMLDASIEAKAKASQEAAGSPEGIHASHDRLLSELTADLRQLENALRAEKNRQNIIYQRKLLDRMQRRKKRIISDAAKERKAMEQDALEQQTQLLTQQLHQQRFLFGRAKTYQVALKFSHQWLAKARQHLRAREEGTDEDEHKLHELSEKEFFKRCTRMRTTLAKSMKQVEILIRNLMPEKSQRELTKGDGAASLHQDHQSQAAHLQLCLQEVSKSTVQLNVVQRRFLGPRT</sequence>
<dbReference type="PANTHER" id="PTHR47236:SF4">
    <property type="entry name" value="GENE 9195-RELATED"/>
    <property type="match status" value="1"/>
</dbReference>
<gene>
    <name evidence="4" type="ORF">EMWEY_00005680</name>
</gene>
<evidence type="ECO:0000256" key="3">
    <source>
        <dbReference type="SAM" id="Phobius"/>
    </source>
</evidence>
<dbReference type="VEuPathDB" id="ToxoDB:EMWEY_00005680"/>